<evidence type="ECO:0008006" key="5">
    <source>
        <dbReference type="Google" id="ProtNLM"/>
    </source>
</evidence>
<feature type="chain" id="PRO_5046864961" description="DUF3313 domain-containing protein" evidence="2">
    <location>
        <begin position="26"/>
        <end position="220"/>
    </location>
</feature>
<keyword evidence="2" id="KW-0732">Signal</keyword>
<sequence length="220" mass="23759">MRSLKTLSLLAAISGLLLLTGCASTRPTPYAGLPSSPQLRPNPEDPSGRVPYQYASNVKWREYSSVVLEPVEIYSGADGQFEDISAQEKEALAQYMDAHFQKALAGRFTLVNAPSPQALRVRVTLTGAKSNTRFLSTFLRFDIGGGPYNAVQAARGEEGLLTGSVSYAVEIFDASNNRLLNAYVAKQFPNAWNIGATLGRMDASKVGIDKAAEDLLARLN</sequence>
<proteinExistence type="predicted"/>
<dbReference type="Proteomes" id="UP001180487">
    <property type="component" value="Unassembled WGS sequence"/>
</dbReference>
<accession>A0ABU2C740</accession>
<comment type="caution">
    <text evidence="3">The sequence shown here is derived from an EMBL/GenBank/DDBJ whole genome shotgun (WGS) entry which is preliminary data.</text>
</comment>
<reference evidence="3 4" key="1">
    <citation type="submission" date="2023-07" db="EMBL/GenBank/DDBJ databases">
        <title>Sorghum-associated microbial communities from plants grown in Nebraska, USA.</title>
        <authorList>
            <person name="Schachtman D."/>
        </authorList>
    </citation>
    <scope>NUCLEOTIDE SEQUENCE [LARGE SCALE GENOMIC DNA]</scope>
    <source>
        <strain evidence="3 4">BE313</strain>
    </source>
</reference>
<dbReference type="InterPro" id="IPR021747">
    <property type="entry name" value="DUF3313"/>
</dbReference>
<dbReference type="Pfam" id="PF11769">
    <property type="entry name" value="DUF3313"/>
    <property type="match status" value="1"/>
</dbReference>
<feature type="region of interest" description="Disordered" evidence="1">
    <location>
        <begin position="29"/>
        <end position="50"/>
    </location>
</feature>
<evidence type="ECO:0000256" key="2">
    <source>
        <dbReference type="SAM" id="SignalP"/>
    </source>
</evidence>
<dbReference type="EMBL" id="JAVDXT010000002">
    <property type="protein sequence ID" value="MDR7377157.1"/>
    <property type="molecule type" value="Genomic_DNA"/>
</dbReference>
<evidence type="ECO:0000256" key="1">
    <source>
        <dbReference type="SAM" id="MobiDB-lite"/>
    </source>
</evidence>
<evidence type="ECO:0000313" key="3">
    <source>
        <dbReference type="EMBL" id="MDR7377157.1"/>
    </source>
</evidence>
<protein>
    <recommendedName>
        <fullName evidence="5">DUF3313 domain-containing protein</fullName>
    </recommendedName>
</protein>
<dbReference type="PROSITE" id="PS51257">
    <property type="entry name" value="PROKAR_LIPOPROTEIN"/>
    <property type="match status" value="1"/>
</dbReference>
<keyword evidence="4" id="KW-1185">Reference proteome</keyword>
<gene>
    <name evidence="3" type="ORF">J2X19_001836</name>
</gene>
<feature type="signal peptide" evidence="2">
    <location>
        <begin position="1"/>
        <end position="25"/>
    </location>
</feature>
<name>A0ABU2C740_9BURK</name>
<organism evidence="3 4">
    <name type="scientific">Rhodoferax ferrireducens</name>
    <dbReference type="NCBI Taxonomy" id="192843"/>
    <lineage>
        <taxon>Bacteria</taxon>
        <taxon>Pseudomonadati</taxon>
        <taxon>Pseudomonadota</taxon>
        <taxon>Betaproteobacteria</taxon>
        <taxon>Burkholderiales</taxon>
        <taxon>Comamonadaceae</taxon>
        <taxon>Rhodoferax</taxon>
    </lineage>
</organism>
<evidence type="ECO:0000313" key="4">
    <source>
        <dbReference type="Proteomes" id="UP001180487"/>
    </source>
</evidence>